<evidence type="ECO:0000256" key="1">
    <source>
        <dbReference type="ARBA" id="ARBA00002633"/>
    </source>
</evidence>
<dbReference type="PANTHER" id="PTHR11560">
    <property type="entry name" value="39S RIBOSOMAL PROTEIN L10, MITOCHONDRIAL"/>
    <property type="match status" value="1"/>
</dbReference>
<evidence type="ECO:0000256" key="2">
    <source>
        <dbReference type="ARBA" id="ARBA00008889"/>
    </source>
</evidence>
<dbReference type="CDD" id="cd05797">
    <property type="entry name" value="Ribosomal_L10"/>
    <property type="match status" value="1"/>
</dbReference>
<comment type="similarity">
    <text evidence="2 6">Belongs to the universal ribosomal protein uL10 family.</text>
</comment>
<organism evidence="7 8">
    <name type="scientific">Fodinibius salipaludis</name>
    <dbReference type="NCBI Taxonomy" id="2032627"/>
    <lineage>
        <taxon>Bacteria</taxon>
        <taxon>Pseudomonadati</taxon>
        <taxon>Balneolota</taxon>
        <taxon>Balneolia</taxon>
        <taxon>Balneolales</taxon>
        <taxon>Balneolaceae</taxon>
        <taxon>Fodinibius</taxon>
    </lineage>
</organism>
<dbReference type="GO" id="GO:0003735">
    <property type="term" value="F:structural constituent of ribosome"/>
    <property type="evidence" value="ECO:0007669"/>
    <property type="project" value="InterPro"/>
</dbReference>
<dbReference type="RefSeq" id="WP_095606932.1">
    <property type="nucleotide sequence ID" value="NZ_NSKE01000007.1"/>
</dbReference>
<evidence type="ECO:0000313" key="7">
    <source>
        <dbReference type="EMBL" id="PAU93741.1"/>
    </source>
</evidence>
<keyword evidence="8" id="KW-1185">Reference proteome</keyword>
<keyword evidence="6" id="KW-0699">rRNA-binding</keyword>
<dbReference type="InterPro" id="IPR043141">
    <property type="entry name" value="Ribosomal_uL10-like_sf"/>
</dbReference>
<dbReference type="Gene3D" id="3.30.70.1730">
    <property type="match status" value="1"/>
</dbReference>
<dbReference type="Proteomes" id="UP000218831">
    <property type="component" value="Unassembled WGS sequence"/>
</dbReference>
<proteinExistence type="inferred from homology"/>
<comment type="caution">
    <text evidence="7">The sequence shown here is derived from an EMBL/GenBank/DDBJ whole genome shotgun (WGS) entry which is preliminary data.</text>
</comment>
<dbReference type="GO" id="GO:0015934">
    <property type="term" value="C:large ribosomal subunit"/>
    <property type="evidence" value="ECO:0007669"/>
    <property type="project" value="InterPro"/>
</dbReference>
<dbReference type="GO" id="GO:0070180">
    <property type="term" value="F:large ribosomal subunit rRNA binding"/>
    <property type="evidence" value="ECO:0007669"/>
    <property type="project" value="UniProtKB-UniRule"/>
</dbReference>
<gene>
    <name evidence="6 7" type="primary">rplJ</name>
    <name evidence="7" type="ORF">CK503_11375</name>
</gene>
<dbReference type="AlphaFoldDB" id="A0A2A2G801"/>
<dbReference type="NCBIfam" id="NF000955">
    <property type="entry name" value="PRK00099.1-1"/>
    <property type="match status" value="1"/>
</dbReference>
<dbReference type="HAMAP" id="MF_00362">
    <property type="entry name" value="Ribosomal_uL10"/>
    <property type="match status" value="1"/>
</dbReference>
<accession>A0A2A2G801</accession>
<dbReference type="Pfam" id="PF00466">
    <property type="entry name" value="Ribosomal_L10"/>
    <property type="match status" value="1"/>
</dbReference>
<sequence length="174" mass="19117">MPTLAEKKQTVEAITEDLKSSGAVYITNYSGMSVKEINNMRGEFFEGDIKYKVYKNTLVKRAMDEVGGYEDLYPHLVEQNGFAFVEEELAAPAKVIKKLYEETERPQFKAAVIDGDYYGEDELEKLAAMKSKTEVIGDIVGLLLGPVSNVVGALQAPGRNIAGALETIAEEGDK</sequence>
<dbReference type="InterPro" id="IPR022973">
    <property type="entry name" value="Ribosomal_uL10_bac"/>
</dbReference>
<dbReference type="InterPro" id="IPR002363">
    <property type="entry name" value="Ribosomal_uL10_CS_bac"/>
</dbReference>
<comment type="subunit">
    <text evidence="6">Part of the ribosomal stalk of the 50S ribosomal subunit. The N-terminus interacts with L11 and the large rRNA to form the base of the stalk. The C-terminus forms an elongated spine to which L12 dimers bind in a sequential fashion forming a multimeric L10(L12)X complex.</text>
</comment>
<keyword evidence="3 6" id="KW-0689">Ribosomal protein</keyword>
<evidence type="ECO:0000256" key="3">
    <source>
        <dbReference type="ARBA" id="ARBA00022980"/>
    </source>
</evidence>
<keyword evidence="4 6" id="KW-0687">Ribonucleoprotein</keyword>
<evidence type="ECO:0000256" key="5">
    <source>
        <dbReference type="ARBA" id="ARBA00035202"/>
    </source>
</evidence>
<dbReference type="InterPro" id="IPR047865">
    <property type="entry name" value="Ribosomal_uL10_bac_type"/>
</dbReference>
<keyword evidence="6" id="KW-0694">RNA-binding</keyword>
<evidence type="ECO:0000256" key="6">
    <source>
        <dbReference type="HAMAP-Rule" id="MF_00362"/>
    </source>
</evidence>
<evidence type="ECO:0000313" key="8">
    <source>
        <dbReference type="Proteomes" id="UP000218831"/>
    </source>
</evidence>
<dbReference type="OrthoDB" id="1523686at2"/>
<dbReference type="Gene3D" id="6.10.250.290">
    <property type="match status" value="1"/>
</dbReference>
<dbReference type="PROSITE" id="PS01109">
    <property type="entry name" value="RIBOSOMAL_L10"/>
    <property type="match status" value="1"/>
</dbReference>
<comment type="function">
    <text evidence="1 6">Forms part of the ribosomal stalk, playing a central role in the interaction of the ribosome with GTP-bound translation factors.</text>
</comment>
<protein>
    <recommendedName>
        <fullName evidence="5 6">Large ribosomal subunit protein uL10</fullName>
    </recommendedName>
</protein>
<reference evidence="7 8" key="1">
    <citation type="submission" date="2017-08" db="EMBL/GenBank/DDBJ databases">
        <title>Aliifodinibius alkalisoli sp. nov., isolated from saline alkaline soil.</title>
        <authorList>
            <person name="Liu D."/>
            <person name="Zhang G."/>
        </authorList>
    </citation>
    <scope>NUCLEOTIDE SEQUENCE [LARGE SCALE GENOMIC DNA]</scope>
    <source>
        <strain evidence="7 8">WN023</strain>
    </source>
</reference>
<evidence type="ECO:0000256" key="4">
    <source>
        <dbReference type="ARBA" id="ARBA00023274"/>
    </source>
</evidence>
<name>A0A2A2G801_9BACT</name>
<dbReference type="GO" id="GO:0006412">
    <property type="term" value="P:translation"/>
    <property type="evidence" value="ECO:0007669"/>
    <property type="project" value="UniProtKB-UniRule"/>
</dbReference>
<dbReference type="EMBL" id="NSKE01000007">
    <property type="protein sequence ID" value="PAU93741.1"/>
    <property type="molecule type" value="Genomic_DNA"/>
</dbReference>
<dbReference type="InterPro" id="IPR001790">
    <property type="entry name" value="Ribosomal_uL10"/>
</dbReference>
<dbReference type="SUPFAM" id="SSF160369">
    <property type="entry name" value="Ribosomal protein L10-like"/>
    <property type="match status" value="1"/>
</dbReference>